<reference evidence="1" key="1">
    <citation type="submission" date="2022-12" db="EMBL/GenBank/DDBJ databases">
        <title>Vibrio parahaemolyticus become highly virulent by producing novel Tc toxins.</title>
        <authorList>
            <person name="Yang F."/>
            <person name="You Y."/>
            <person name="Lai Q."/>
            <person name="Xu L."/>
            <person name="Li F."/>
        </authorList>
    </citation>
    <scope>NUCLEOTIDE SEQUENCE</scope>
    <source>
        <strain evidence="1">Vp-HL-202005</strain>
        <plasmid evidence="1">pHLA</plasmid>
    </source>
</reference>
<dbReference type="EMBL" id="CP114196">
    <property type="protein sequence ID" value="WAT93666.1"/>
    <property type="molecule type" value="Genomic_DNA"/>
</dbReference>
<organism evidence="1 2">
    <name type="scientific">Vibrio parahaemolyticus</name>
    <dbReference type="NCBI Taxonomy" id="670"/>
    <lineage>
        <taxon>Bacteria</taxon>
        <taxon>Pseudomonadati</taxon>
        <taxon>Pseudomonadota</taxon>
        <taxon>Gammaproteobacteria</taxon>
        <taxon>Vibrionales</taxon>
        <taxon>Vibrionaceae</taxon>
        <taxon>Vibrio</taxon>
    </lineage>
</organism>
<accession>A0AA47JMS3</accession>
<gene>
    <name evidence="1" type="ORF">O1Q84_26475</name>
</gene>
<evidence type="ECO:0000313" key="1">
    <source>
        <dbReference type="EMBL" id="WAT93666.1"/>
    </source>
</evidence>
<dbReference type="RefSeq" id="WP_025634884.1">
    <property type="nucleotide sequence ID" value="NZ_CP114196.1"/>
</dbReference>
<proteinExistence type="predicted"/>
<dbReference type="InterPro" id="IPR027417">
    <property type="entry name" value="P-loop_NTPase"/>
</dbReference>
<name>A0AA47JMS3_VIBPH</name>
<sequence>MGALSFLANLIAYKPYEICQLETTSSIDPHSLLTHDGSMVTLLKLNGAYRFYSNKQELAILDFMASRARQNFTDSGNRIDFVIDIDSSRSESFVNKCLNTVDSVSKTMGYQNEKLNKTEKSLISQLIKPEMTYIVLTTTPQTLDRPNIKEGNENRKKLADEYGHSLSSSSKTQNHWVETMQIYDQHRSFVTEMTNIFSEYVLFEKLESHRALKEIRDLLYRDFENQDRWKPSTRQESSPKIMSNHTYKVDTDEIGHSSIHSQIVEQPFEDAKRPDFKFFNGHCYTTLERYLVGDEPMLMRSFINRVNRDVPMRISYTLVSGSQSIQTSKMTKSSLTTFVAKTNPISSEILKACNKTTKFIQEGGCAVECYMSVTVWGDNETETNTRFKAVQSALRGWGGERQRMCSFPIEGLLSSLPGYSSRPVGRASNDSIETAFSSAPIIRPASPWDSGVLLYITPDGKPWPIDFDSTQSHHLNLVSGSMGSGKSVQAGVLTRAMHFLAGTTSLPLIAGVDYGESILFTAETVRANLKKEDRAKVGAISLANEKTSAYNMLEPQYGYNKLAKPENNTATAFVTKIVNGGSKQPIHVQLDNCVSAIIDSMVAKAISQPRKIDPSQPGVDKIQKELAHHLVQKHLKSESSYSYLNARNALYKASNEEGISNAQRQYFLRLSKIAHRYIWPLISDLPKEVKSAEQQSAMGSFKVGGEKLLDLIGASVQLMTDRYSAILGSYPMVDYSDLSMLFVNAKPVVDSAPAAMKNAWFILAKGLAQRHFWVHEDDVKNDADPVFYKRALRIARAKKPLPKYYFQDEYEQAQCPELDENFDKEVKTARKYREIITLLTQMYEAFPPSIRDLATNTFICNIPGVGTERVIKEQFKLTDDEFESIESYVGKAGILNGMGRGLLYIGKLKKIQAPIIQPIVSVLPPGLVWSLASDAEDVHVRRKVKEALGDSVPYDELNIALGQVLSFPDMKALIKRKGEVDDMTDKDVYIDCINRVKEHILLNGVGT</sequence>
<protein>
    <recommendedName>
        <fullName evidence="3">ATP-binding protein</fullName>
    </recommendedName>
</protein>
<keyword evidence="1" id="KW-0614">Plasmid</keyword>
<geneLocation type="plasmid" evidence="1 2">
    <name>pHLA</name>
</geneLocation>
<evidence type="ECO:0000313" key="2">
    <source>
        <dbReference type="Proteomes" id="UP001156560"/>
    </source>
</evidence>
<dbReference type="SUPFAM" id="SSF52540">
    <property type="entry name" value="P-loop containing nucleoside triphosphate hydrolases"/>
    <property type="match status" value="1"/>
</dbReference>
<evidence type="ECO:0008006" key="3">
    <source>
        <dbReference type="Google" id="ProtNLM"/>
    </source>
</evidence>
<dbReference type="Proteomes" id="UP001156560">
    <property type="component" value="Plasmid pHLA"/>
</dbReference>
<dbReference type="AlphaFoldDB" id="A0AA47JMS3"/>